<dbReference type="OrthoDB" id="16464at2759"/>
<evidence type="ECO:0000313" key="2">
    <source>
        <dbReference type="Proteomes" id="UP000250235"/>
    </source>
</evidence>
<dbReference type="Proteomes" id="UP000250235">
    <property type="component" value="Unassembled WGS sequence"/>
</dbReference>
<keyword evidence="2" id="KW-1185">Reference proteome</keyword>
<name>A0A2Z7DER5_9LAMI</name>
<organism evidence="1 2">
    <name type="scientific">Dorcoceras hygrometricum</name>
    <dbReference type="NCBI Taxonomy" id="472368"/>
    <lineage>
        <taxon>Eukaryota</taxon>
        <taxon>Viridiplantae</taxon>
        <taxon>Streptophyta</taxon>
        <taxon>Embryophyta</taxon>
        <taxon>Tracheophyta</taxon>
        <taxon>Spermatophyta</taxon>
        <taxon>Magnoliopsida</taxon>
        <taxon>eudicotyledons</taxon>
        <taxon>Gunneridae</taxon>
        <taxon>Pentapetalae</taxon>
        <taxon>asterids</taxon>
        <taxon>lamiids</taxon>
        <taxon>Lamiales</taxon>
        <taxon>Gesneriaceae</taxon>
        <taxon>Didymocarpoideae</taxon>
        <taxon>Trichosporeae</taxon>
        <taxon>Loxocarpinae</taxon>
        <taxon>Dorcoceras</taxon>
    </lineage>
</organism>
<dbReference type="EMBL" id="KQ988437">
    <property type="protein sequence ID" value="KZV55862.1"/>
    <property type="molecule type" value="Genomic_DNA"/>
</dbReference>
<gene>
    <name evidence="1" type="ORF">F511_26296</name>
</gene>
<sequence length="80" mass="8999">MYGGEVVDGRVVEEAEDLLKDYDNVCTPRVRMAISTDLGHPRATNDLDATKLKQEFPQLMSIKDSLIQYVFSPNRKKAVA</sequence>
<dbReference type="AlphaFoldDB" id="A0A2Z7DER5"/>
<accession>A0A2Z7DER5</accession>
<reference evidence="1 2" key="1">
    <citation type="journal article" date="2015" name="Proc. Natl. Acad. Sci. U.S.A.">
        <title>The resurrection genome of Boea hygrometrica: A blueprint for survival of dehydration.</title>
        <authorList>
            <person name="Xiao L."/>
            <person name="Yang G."/>
            <person name="Zhang L."/>
            <person name="Yang X."/>
            <person name="Zhao S."/>
            <person name="Ji Z."/>
            <person name="Zhou Q."/>
            <person name="Hu M."/>
            <person name="Wang Y."/>
            <person name="Chen M."/>
            <person name="Xu Y."/>
            <person name="Jin H."/>
            <person name="Xiao X."/>
            <person name="Hu G."/>
            <person name="Bao F."/>
            <person name="Hu Y."/>
            <person name="Wan P."/>
            <person name="Li L."/>
            <person name="Deng X."/>
            <person name="Kuang T."/>
            <person name="Xiang C."/>
            <person name="Zhu J.K."/>
            <person name="Oliver M.J."/>
            <person name="He Y."/>
        </authorList>
    </citation>
    <scope>NUCLEOTIDE SEQUENCE [LARGE SCALE GENOMIC DNA]</scope>
    <source>
        <strain evidence="2">cv. XS01</strain>
    </source>
</reference>
<evidence type="ECO:0000313" key="1">
    <source>
        <dbReference type="EMBL" id="KZV55862.1"/>
    </source>
</evidence>
<proteinExistence type="predicted"/>
<protein>
    <submittedName>
        <fullName evidence="1">Bifunctional dTDP-4-dehydrorhamnose 3,5-epimerase/dTDP-4-dehydrorhamnose reductase</fullName>
    </submittedName>
</protein>